<dbReference type="PANTHER" id="PTHR34610:SF3">
    <property type="entry name" value="SSL7007 PROTEIN"/>
    <property type="match status" value="1"/>
</dbReference>
<feature type="domain" description="PIN" evidence="1">
    <location>
        <begin position="7"/>
        <end position="116"/>
    </location>
</feature>
<organism evidence="2 3">
    <name type="scientific">Handelsmanbacteria sp. (strain RIFCSPLOWO2_12_FULL_64_10)</name>
    <dbReference type="NCBI Taxonomy" id="1817868"/>
    <lineage>
        <taxon>Bacteria</taxon>
        <taxon>Candidatus Handelsmaniibacteriota</taxon>
    </lineage>
</organism>
<proteinExistence type="predicted"/>
<gene>
    <name evidence="2" type="ORF">A3F84_13030</name>
</gene>
<sequence length="141" mass="15572">MLRIAPDVNVLVSAVLRPPGPPGRIVAAWRRGEIELITSPTLIERTADVLRRPHILNNFPIDEADIQDLRTLLEEETLLTPHALDLRVVEEDPEDDAIIIAAVEGRADCIISGDRHLKNLGTHEGIPILSPGEFVAQYNIP</sequence>
<dbReference type="PANTHER" id="PTHR34610">
    <property type="entry name" value="SSL7007 PROTEIN"/>
    <property type="match status" value="1"/>
</dbReference>
<dbReference type="SUPFAM" id="SSF88723">
    <property type="entry name" value="PIN domain-like"/>
    <property type="match status" value="1"/>
</dbReference>
<dbReference type="InterPro" id="IPR029060">
    <property type="entry name" value="PIN-like_dom_sf"/>
</dbReference>
<evidence type="ECO:0000313" key="2">
    <source>
        <dbReference type="EMBL" id="OGG43967.1"/>
    </source>
</evidence>
<evidence type="ECO:0000259" key="1">
    <source>
        <dbReference type="Pfam" id="PF13470"/>
    </source>
</evidence>
<dbReference type="Pfam" id="PF13470">
    <property type="entry name" value="PIN_3"/>
    <property type="match status" value="1"/>
</dbReference>
<reference evidence="2 3" key="1">
    <citation type="journal article" date="2016" name="Nat. Commun.">
        <title>Thousands of microbial genomes shed light on interconnected biogeochemical processes in an aquifer system.</title>
        <authorList>
            <person name="Anantharaman K."/>
            <person name="Brown C.T."/>
            <person name="Hug L.A."/>
            <person name="Sharon I."/>
            <person name="Castelle C.J."/>
            <person name="Probst A.J."/>
            <person name="Thomas B.C."/>
            <person name="Singh A."/>
            <person name="Wilkins M.J."/>
            <person name="Karaoz U."/>
            <person name="Brodie E.L."/>
            <person name="Williams K.H."/>
            <person name="Hubbard S.S."/>
            <person name="Banfield J.F."/>
        </authorList>
    </citation>
    <scope>NUCLEOTIDE SEQUENCE [LARGE SCALE GENOMIC DNA]</scope>
    <source>
        <strain evidence="3">RIFCSPLOWO2_12_FULL_64_10</strain>
    </source>
</reference>
<protein>
    <submittedName>
        <fullName evidence="2">Putative toxin-antitoxin system toxin component, PIN family</fullName>
    </submittedName>
</protein>
<comment type="caution">
    <text evidence="2">The sequence shown here is derived from an EMBL/GenBank/DDBJ whole genome shotgun (WGS) entry which is preliminary data.</text>
</comment>
<accession>A0A1F6C545</accession>
<dbReference type="AlphaFoldDB" id="A0A1F6C545"/>
<dbReference type="NCBIfam" id="TIGR00305">
    <property type="entry name" value="putative toxin-antitoxin system toxin component, PIN family"/>
    <property type="match status" value="1"/>
</dbReference>
<dbReference type="EMBL" id="MFKF01000421">
    <property type="protein sequence ID" value="OGG43967.1"/>
    <property type="molecule type" value="Genomic_DNA"/>
</dbReference>
<dbReference type="Proteomes" id="UP000178606">
    <property type="component" value="Unassembled WGS sequence"/>
</dbReference>
<evidence type="ECO:0000313" key="3">
    <source>
        <dbReference type="Proteomes" id="UP000178606"/>
    </source>
</evidence>
<name>A0A1F6C545_HANXR</name>
<dbReference type="InterPro" id="IPR002850">
    <property type="entry name" value="PIN_toxin-like"/>
</dbReference>
<dbReference type="InterPro" id="IPR002716">
    <property type="entry name" value="PIN_dom"/>
</dbReference>